<reference evidence="2" key="1">
    <citation type="journal article" date="2019" name="Int. J. Syst. Evol. Microbiol.">
        <title>The Global Catalogue of Microorganisms (GCM) 10K type strain sequencing project: providing services to taxonomists for standard genome sequencing and annotation.</title>
        <authorList>
            <consortium name="The Broad Institute Genomics Platform"/>
            <consortium name="The Broad Institute Genome Sequencing Center for Infectious Disease"/>
            <person name="Wu L."/>
            <person name="Ma J."/>
        </authorList>
    </citation>
    <scope>NUCLEOTIDE SEQUENCE [LARGE SCALE GENOMIC DNA]</scope>
    <source>
        <strain evidence="2">CCM 8912</strain>
    </source>
</reference>
<keyword evidence="2" id="KW-1185">Reference proteome</keyword>
<evidence type="ECO:0000313" key="2">
    <source>
        <dbReference type="Proteomes" id="UP001597212"/>
    </source>
</evidence>
<comment type="caution">
    <text evidence="1">The sequence shown here is derived from an EMBL/GenBank/DDBJ whole genome shotgun (WGS) entry which is preliminary data.</text>
</comment>
<accession>A0ABW4CYJ3</accession>
<dbReference type="Proteomes" id="UP001597212">
    <property type="component" value="Unassembled WGS sequence"/>
</dbReference>
<dbReference type="EMBL" id="JBHTOK010000073">
    <property type="protein sequence ID" value="MFD1441696.1"/>
    <property type="molecule type" value="Genomic_DNA"/>
</dbReference>
<protein>
    <recommendedName>
        <fullName evidence="3">DUF2922 family protein</fullName>
    </recommendedName>
</protein>
<gene>
    <name evidence="1" type="ORF">ACFQ5K_09950</name>
</gene>
<dbReference type="RefSeq" id="WP_125756165.1">
    <property type="nucleotide sequence ID" value="NZ_JBHTOK010000073.1"/>
</dbReference>
<organism evidence="1 2">
    <name type="scientific">Lacticaseibacillus hegangensis</name>
    <dbReference type="NCBI Taxonomy" id="2486010"/>
    <lineage>
        <taxon>Bacteria</taxon>
        <taxon>Bacillati</taxon>
        <taxon>Bacillota</taxon>
        <taxon>Bacilli</taxon>
        <taxon>Lactobacillales</taxon>
        <taxon>Lactobacillaceae</taxon>
        <taxon>Lacticaseibacillus</taxon>
    </lineage>
</organism>
<evidence type="ECO:0008006" key="3">
    <source>
        <dbReference type="Google" id="ProtNLM"/>
    </source>
</evidence>
<proteinExistence type="predicted"/>
<name>A0ABW4CYJ3_9LACO</name>
<evidence type="ECO:0000313" key="1">
    <source>
        <dbReference type="EMBL" id="MFD1441696.1"/>
    </source>
</evidence>
<sequence length="73" mass="8449">MAKIQLRFEYTDAVTKRNRKWLSLTLGEYLPEEIDKKQLAMLAKLISDSAPHQGVHLRDARLIATDHDNIMND</sequence>